<protein>
    <submittedName>
        <fullName evidence="2">Uncharacterized protein</fullName>
    </submittedName>
</protein>
<keyword evidence="1" id="KW-0812">Transmembrane</keyword>
<proteinExistence type="predicted"/>
<keyword evidence="1" id="KW-0472">Membrane</keyword>
<dbReference type="Proteomes" id="UP001227101">
    <property type="component" value="Chromosome"/>
</dbReference>
<sequence>MTTTASPAKTSLSVLVAAWAVPVFVAGGFAFLSGIPIAVVAVGTLRDRRLRAVRWWTGALAALYVVPMTLWLAGPSTAPSLSKFLSPAATAFLVAGSTAVAVAHHVARRRSTP</sequence>
<feature type="transmembrane region" description="Helical" evidence="1">
    <location>
        <begin position="84"/>
        <end position="107"/>
    </location>
</feature>
<gene>
    <name evidence="2" type="ORF">QP939_42800</name>
</gene>
<feature type="transmembrane region" description="Helical" evidence="1">
    <location>
        <begin position="12"/>
        <end position="41"/>
    </location>
</feature>
<evidence type="ECO:0000313" key="3">
    <source>
        <dbReference type="Proteomes" id="UP001227101"/>
    </source>
</evidence>
<name>A0ABY8XIS0_9PSEU</name>
<evidence type="ECO:0000313" key="2">
    <source>
        <dbReference type="EMBL" id="WIV55483.1"/>
    </source>
</evidence>
<dbReference type="RefSeq" id="WP_285452455.1">
    <property type="nucleotide sequence ID" value="NZ_CP127173.1"/>
</dbReference>
<keyword evidence="3" id="KW-1185">Reference proteome</keyword>
<dbReference type="EMBL" id="CP127173">
    <property type="protein sequence ID" value="WIV55483.1"/>
    <property type="molecule type" value="Genomic_DNA"/>
</dbReference>
<accession>A0ABY8XIS0</accession>
<keyword evidence="1" id="KW-1133">Transmembrane helix</keyword>
<organism evidence="2 3">
    <name type="scientific">Amycolatopsis nalaikhensis</name>
    <dbReference type="NCBI Taxonomy" id="715472"/>
    <lineage>
        <taxon>Bacteria</taxon>
        <taxon>Bacillati</taxon>
        <taxon>Actinomycetota</taxon>
        <taxon>Actinomycetes</taxon>
        <taxon>Pseudonocardiales</taxon>
        <taxon>Pseudonocardiaceae</taxon>
        <taxon>Amycolatopsis</taxon>
    </lineage>
</organism>
<evidence type="ECO:0000256" key="1">
    <source>
        <dbReference type="SAM" id="Phobius"/>
    </source>
</evidence>
<feature type="transmembrane region" description="Helical" evidence="1">
    <location>
        <begin position="53"/>
        <end position="72"/>
    </location>
</feature>
<reference evidence="2 3" key="1">
    <citation type="submission" date="2023-06" db="EMBL/GenBank/DDBJ databases">
        <authorList>
            <person name="Oyuntsetseg B."/>
            <person name="Kim S.B."/>
        </authorList>
    </citation>
    <scope>NUCLEOTIDE SEQUENCE [LARGE SCALE GENOMIC DNA]</scope>
    <source>
        <strain evidence="2 3">2-2</strain>
    </source>
</reference>